<organism evidence="1">
    <name type="scientific">Siphoviridae sp. ctj495</name>
    <dbReference type="NCBI Taxonomy" id="2823592"/>
    <lineage>
        <taxon>Viruses</taxon>
        <taxon>Duplodnaviria</taxon>
        <taxon>Heunggongvirae</taxon>
        <taxon>Uroviricota</taxon>
        <taxon>Caudoviricetes</taxon>
    </lineage>
</organism>
<dbReference type="EMBL" id="BK014692">
    <property type="protein sequence ID" value="DAD68138.1"/>
    <property type="molecule type" value="Genomic_DNA"/>
</dbReference>
<reference evidence="1" key="1">
    <citation type="journal article" date="2021" name="Proc. Natl. Acad. Sci. U.S.A.">
        <title>A Catalog of Tens of Thousands of Viruses from Human Metagenomes Reveals Hidden Associations with Chronic Diseases.</title>
        <authorList>
            <person name="Tisza M.J."/>
            <person name="Buck C.B."/>
        </authorList>
    </citation>
    <scope>NUCLEOTIDE SEQUENCE</scope>
    <source>
        <strain evidence="1">Ctj495</strain>
    </source>
</reference>
<proteinExistence type="predicted"/>
<accession>A0A8S5LDY4</accession>
<name>A0A8S5LDY4_9CAUD</name>
<keyword evidence="1" id="KW-0540">Nuclease</keyword>
<keyword evidence="1" id="KW-0378">Hydrolase</keyword>
<keyword evidence="1" id="KW-0255">Endonuclease</keyword>
<sequence>MLRTYTELARLETFEERFDYLALTGQVGTATFGFDRYLNQRFYTSTEWKKVRNFVLARDEACDLGIEGLDIRYMPLIHHMNPIQPRDLEEFNPDILEPEFLITTTKNTHNAIHFGDRSRLTPRVVERRPNDQAPWRI</sequence>
<dbReference type="GO" id="GO:0004519">
    <property type="term" value="F:endonuclease activity"/>
    <property type="evidence" value="ECO:0007669"/>
    <property type="project" value="UniProtKB-KW"/>
</dbReference>
<evidence type="ECO:0000313" key="1">
    <source>
        <dbReference type="EMBL" id="DAD68138.1"/>
    </source>
</evidence>
<protein>
    <submittedName>
        <fullName evidence="1">HNH endonuclease bacteriophage, HNH Endonuclease, DNA.52A</fullName>
    </submittedName>
</protein>